<dbReference type="AlphaFoldDB" id="A0A812QYE0"/>
<dbReference type="PROSITE" id="PS50103">
    <property type="entry name" value="ZF_C3H1"/>
    <property type="match status" value="1"/>
</dbReference>
<evidence type="ECO:0000256" key="1">
    <source>
        <dbReference type="PROSITE-ProRule" id="PRU00723"/>
    </source>
</evidence>
<reference evidence="4" key="1">
    <citation type="submission" date="2021-02" db="EMBL/GenBank/DDBJ databases">
        <authorList>
            <person name="Dougan E. K."/>
            <person name="Rhodes N."/>
            <person name="Thang M."/>
            <person name="Chan C."/>
        </authorList>
    </citation>
    <scope>NUCLEOTIDE SEQUENCE</scope>
</reference>
<dbReference type="GO" id="GO:1990404">
    <property type="term" value="F:NAD+-protein mono-ADP-ribosyltransferase activity"/>
    <property type="evidence" value="ECO:0007669"/>
    <property type="project" value="TreeGrafter"/>
</dbReference>
<keyword evidence="1" id="KW-0862">Zinc</keyword>
<feature type="region of interest" description="Disordered" evidence="2">
    <location>
        <begin position="1"/>
        <end position="70"/>
    </location>
</feature>
<evidence type="ECO:0000313" key="5">
    <source>
        <dbReference type="Proteomes" id="UP000649617"/>
    </source>
</evidence>
<dbReference type="InterPro" id="IPR000571">
    <property type="entry name" value="Znf_CCCH"/>
</dbReference>
<dbReference type="InterPro" id="IPR012317">
    <property type="entry name" value="Poly(ADP-ribose)pol_cat_dom"/>
</dbReference>
<proteinExistence type="predicted"/>
<feature type="domain" description="C3H1-type" evidence="3">
    <location>
        <begin position="436"/>
        <end position="462"/>
    </location>
</feature>
<feature type="compositionally biased region" description="Polar residues" evidence="2">
    <location>
        <begin position="22"/>
        <end position="32"/>
    </location>
</feature>
<dbReference type="SMART" id="SM00356">
    <property type="entry name" value="ZnF_C3H1"/>
    <property type="match status" value="1"/>
</dbReference>
<keyword evidence="5" id="KW-1185">Reference proteome</keyword>
<dbReference type="PANTHER" id="PTHR45740">
    <property type="entry name" value="POLY [ADP-RIBOSE] POLYMERASE"/>
    <property type="match status" value="1"/>
</dbReference>
<dbReference type="Pfam" id="PF00644">
    <property type="entry name" value="PARP"/>
    <property type="match status" value="1"/>
</dbReference>
<dbReference type="PANTHER" id="PTHR45740:SF2">
    <property type="entry name" value="POLY [ADP-RIBOSE] POLYMERASE"/>
    <property type="match status" value="1"/>
</dbReference>
<dbReference type="SUPFAM" id="SSF56399">
    <property type="entry name" value="ADP-ribosylation"/>
    <property type="match status" value="1"/>
</dbReference>
<keyword evidence="1" id="KW-0863">Zinc-finger</keyword>
<dbReference type="GO" id="GO:0005634">
    <property type="term" value="C:nucleus"/>
    <property type="evidence" value="ECO:0007669"/>
    <property type="project" value="TreeGrafter"/>
</dbReference>
<name>A0A812QYE0_SYMPI</name>
<sequence>MGSGASKTSEAPKVIHSAPTPVRTSSGGSVSRTADDAPKGDVPKISQRSEVSTAGDGALPEHWYHSKTADPADGRSFDDMFYAPETDHAAFEEMFAASYVAKSTQDRPCPSATHGKTPGGCPCVQPGADPGLPTQYRVRRVIRVEASDIWQRYVAKRNEIRESRESEGIQEFDPPVLTRSVAEKYPSIFSPLDSSVNEVYAFHGTFVRYALSIAENDFNIDLAGSSTGTLYGRGAYLGESITKADEYAKDEPDGYYDGVFSVLVCRLTMGKLNCTKGDPKAGERVMAGEFDSTCGTRLFRELVVYDADQCYPEYLVLYQRVYAKDDEGDIEQMRKHKFFMQVPLHWRNVATNLTKTRFSEPYPLPDAGKNHMQCLVNQSRVKPSRSVYDIWRLEDADLWEKWVEVKASLRERLSDEDLSDLPLTLKVNLVERDLRALTKRPCKFLKKGCKKGDKCRFSHNEFAADLGEEGLAAGRRLPVDELDKRLHEAFLWMACSSKEEAQDISKGTMKASRKYGYGTCFYESLDTALKHVRSQDGIKIGILCRVICGAPGDNPDDADDKDCIVLKIDDDKRKEVLIKNTSGVYPEYFLALFSQEDLDAEQAGETASHGSEISGSLPLPGNAEPEARGSPAGSEHVEDEEEEVEASVRSSHADDFSDKEEEEEKAHRASGLDETFVVLWHEGDKDVKAMEFDNLDDANDRFDELDGGPYATILVRSRFDELRYYGTRGWVMEQMYEHWSENYEDREEAEPPYYIIAASFPGEVYGERYDSLEDAYDEMEGFDQPLILVDSKFKRIHSRWTGGSMPFEKVIGEMKSWFEINAGE</sequence>
<feature type="zinc finger region" description="C3H1-type" evidence="1">
    <location>
        <begin position="436"/>
        <end position="462"/>
    </location>
</feature>
<keyword evidence="1" id="KW-0479">Metal-binding</keyword>
<dbReference type="Gene3D" id="3.90.228.10">
    <property type="match status" value="2"/>
</dbReference>
<protein>
    <submittedName>
        <fullName evidence="4">Tiparp protein</fullName>
    </submittedName>
</protein>
<evidence type="ECO:0000259" key="3">
    <source>
        <dbReference type="PROSITE" id="PS50103"/>
    </source>
</evidence>
<dbReference type="EMBL" id="CAJNIZ010018491">
    <property type="protein sequence ID" value="CAE7410768.1"/>
    <property type="molecule type" value="Genomic_DNA"/>
</dbReference>
<dbReference type="Proteomes" id="UP000649617">
    <property type="component" value="Unassembled WGS sequence"/>
</dbReference>
<evidence type="ECO:0000313" key="4">
    <source>
        <dbReference type="EMBL" id="CAE7410768.1"/>
    </source>
</evidence>
<accession>A0A812QYE0</accession>
<evidence type="ECO:0000256" key="2">
    <source>
        <dbReference type="SAM" id="MobiDB-lite"/>
    </source>
</evidence>
<dbReference type="GO" id="GO:0003950">
    <property type="term" value="F:NAD+ poly-ADP-ribosyltransferase activity"/>
    <property type="evidence" value="ECO:0007669"/>
    <property type="project" value="InterPro"/>
</dbReference>
<comment type="caution">
    <text evidence="4">The sequence shown here is derived from an EMBL/GenBank/DDBJ whole genome shotgun (WGS) entry which is preliminary data.</text>
</comment>
<feature type="region of interest" description="Disordered" evidence="2">
    <location>
        <begin position="601"/>
        <end position="669"/>
    </location>
</feature>
<dbReference type="InterPro" id="IPR051712">
    <property type="entry name" value="ARTD-AVP"/>
</dbReference>
<organism evidence="4 5">
    <name type="scientific">Symbiodinium pilosum</name>
    <name type="common">Dinoflagellate</name>
    <dbReference type="NCBI Taxonomy" id="2952"/>
    <lineage>
        <taxon>Eukaryota</taxon>
        <taxon>Sar</taxon>
        <taxon>Alveolata</taxon>
        <taxon>Dinophyceae</taxon>
        <taxon>Suessiales</taxon>
        <taxon>Symbiodiniaceae</taxon>
        <taxon>Symbiodinium</taxon>
    </lineage>
</organism>
<gene>
    <name evidence="4" type="primary">Tiparp</name>
    <name evidence="4" type="ORF">SPIL2461_LOCUS10128</name>
</gene>
<dbReference type="OrthoDB" id="411019at2759"/>
<feature type="compositionally biased region" description="Basic and acidic residues" evidence="2">
    <location>
        <begin position="33"/>
        <end position="42"/>
    </location>
</feature>
<dbReference type="GO" id="GO:0008270">
    <property type="term" value="F:zinc ion binding"/>
    <property type="evidence" value="ECO:0007669"/>
    <property type="project" value="UniProtKB-KW"/>
</dbReference>